<protein>
    <recommendedName>
        <fullName evidence="2">Mitochondrial cardiolipin hydrolase</fullName>
    </recommendedName>
    <alternativeName>
        <fullName evidence="3">Mitochondrial phospholipase</fullName>
    </alternativeName>
</protein>
<evidence type="ECO:0000313" key="5">
    <source>
        <dbReference type="EMBL" id="CAI8015332.1"/>
    </source>
</evidence>
<dbReference type="PANTHER" id="PTHR43856">
    <property type="entry name" value="CARDIOLIPIN HYDROLASE"/>
    <property type="match status" value="1"/>
</dbReference>
<reference evidence="5" key="1">
    <citation type="submission" date="2023-03" db="EMBL/GenBank/DDBJ databases">
        <authorList>
            <person name="Steffen K."/>
            <person name="Cardenas P."/>
        </authorList>
    </citation>
    <scope>NUCLEOTIDE SEQUENCE</scope>
</reference>
<dbReference type="Gene3D" id="3.30.870.10">
    <property type="entry name" value="Endonuclease Chain A"/>
    <property type="match status" value="2"/>
</dbReference>
<dbReference type="InterPro" id="IPR025202">
    <property type="entry name" value="PLD-like_dom"/>
</dbReference>
<comment type="caution">
    <text evidence="5">The sequence shown here is derived from an EMBL/GenBank/DDBJ whole genome shotgun (WGS) entry which is preliminary data.</text>
</comment>
<gene>
    <name evidence="5" type="ORF">GBAR_LOCUS9504</name>
</gene>
<sequence length="448" mass="50785">MVSLREIGVDAAIAFVLLMVFSGNARGSYCWDHQQETYNATFEPKTCSSGSSCTVTPFFSPGTSLQAYVQLIDSAQESIDIYTPSMKSWDEACTKDTDCPKKGSCTGCSIDQMKNETFTVFPALLNAVHERGVKIRIIINNFTFSACKDRVIPLDWLALNKIQIRMYATTTFQHSKFMSIDRGKKTAVSSVNWSHTSFMKNREAGVIVEDCTCSALSLYLSVFDYDWETAIEYAITRTYEESEIRIITDTAPMPYPILPNNSIPGVFMTELIPHTDVKVKKVYTSPDNARSTLLEYLDNAKKSLNLAIYQVTDDELCRKLLELHKGGVNVTVLVSNIVIPPFNSRKAYECYNNLTNEGMKGHIQRSYSKFRFSHEKYWIIDGTIVHLSTGNWSPGDFPTGNSWEPHRKSGHSVNRDLEIVLEHPDLVDYFFQVYNADWAMGTEWQPKH</sequence>
<comment type="similarity">
    <text evidence="1">Belongs to the phospholipase D family. MitoPLD/Zucchini subfamily.</text>
</comment>
<organism evidence="5 6">
    <name type="scientific">Geodia barretti</name>
    <name type="common">Barrett's horny sponge</name>
    <dbReference type="NCBI Taxonomy" id="519541"/>
    <lineage>
        <taxon>Eukaryota</taxon>
        <taxon>Metazoa</taxon>
        <taxon>Porifera</taxon>
        <taxon>Demospongiae</taxon>
        <taxon>Heteroscleromorpha</taxon>
        <taxon>Tetractinellida</taxon>
        <taxon>Astrophorina</taxon>
        <taxon>Geodiidae</taxon>
        <taxon>Geodia</taxon>
    </lineage>
</organism>
<dbReference type="EMBL" id="CASHTH010001433">
    <property type="protein sequence ID" value="CAI8015332.1"/>
    <property type="molecule type" value="Genomic_DNA"/>
</dbReference>
<evidence type="ECO:0000259" key="4">
    <source>
        <dbReference type="PROSITE" id="PS50035"/>
    </source>
</evidence>
<dbReference type="InterPro" id="IPR051406">
    <property type="entry name" value="PLD_domain"/>
</dbReference>
<dbReference type="PANTHER" id="PTHR43856:SF2">
    <property type="entry name" value="PHOSPHOLIPASE D"/>
    <property type="match status" value="1"/>
</dbReference>
<dbReference type="InterPro" id="IPR001736">
    <property type="entry name" value="PLipase_D/transphosphatidylase"/>
</dbReference>
<evidence type="ECO:0000256" key="3">
    <source>
        <dbReference type="ARBA" id="ARBA00043167"/>
    </source>
</evidence>
<name>A0AA35RS54_GEOBA</name>
<evidence type="ECO:0000256" key="1">
    <source>
        <dbReference type="ARBA" id="ARBA00038012"/>
    </source>
</evidence>
<keyword evidence="6" id="KW-1185">Reference proteome</keyword>
<evidence type="ECO:0000256" key="2">
    <source>
        <dbReference type="ARBA" id="ARBA00040549"/>
    </source>
</evidence>
<dbReference type="PROSITE" id="PS50035">
    <property type="entry name" value="PLD"/>
    <property type="match status" value="1"/>
</dbReference>
<dbReference type="Proteomes" id="UP001174909">
    <property type="component" value="Unassembled WGS sequence"/>
</dbReference>
<proteinExistence type="inferred from homology"/>
<feature type="domain" description="PLD phosphodiesterase" evidence="4">
    <location>
        <begin position="369"/>
        <end position="396"/>
    </location>
</feature>
<dbReference type="GO" id="GO:0016891">
    <property type="term" value="F:RNA endonuclease activity producing 5'-phosphomonoesters, hydrolytic mechanism"/>
    <property type="evidence" value="ECO:0007669"/>
    <property type="project" value="TreeGrafter"/>
</dbReference>
<accession>A0AA35RS54</accession>
<dbReference type="SMART" id="SM00155">
    <property type="entry name" value="PLDc"/>
    <property type="match status" value="2"/>
</dbReference>
<evidence type="ECO:0000313" key="6">
    <source>
        <dbReference type="Proteomes" id="UP001174909"/>
    </source>
</evidence>
<dbReference type="GO" id="GO:0005739">
    <property type="term" value="C:mitochondrion"/>
    <property type="evidence" value="ECO:0007669"/>
    <property type="project" value="TreeGrafter"/>
</dbReference>
<dbReference type="SUPFAM" id="SSF56024">
    <property type="entry name" value="Phospholipase D/nuclease"/>
    <property type="match status" value="2"/>
</dbReference>
<dbReference type="Pfam" id="PF13091">
    <property type="entry name" value="PLDc_2"/>
    <property type="match status" value="2"/>
</dbReference>
<dbReference type="AlphaFoldDB" id="A0AA35RS54"/>